<dbReference type="RefSeq" id="WP_184134723.1">
    <property type="nucleotide sequence ID" value="NZ_JACHFL010000010.1"/>
</dbReference>
<evidence type="ECO:0000313" key="1">
    <source>
        <dbReference type="EMBL" id="MBB5364369.1"/>
    </source>
</evidence>
<sequence length="62" mass="6732">MAGVRACHHAELKLVVVPPHFFQGGVLQLVLSQHSVGVPVGRTLDVAEQHDHRLPHIPEGLT</sequence>
<gene>
    <name evidence="1" type="ORF">HNQ08_003481</name>
</gene>
<accession>A0A7W8JWE0</accession>
<protein>
    <submittedName>
        <fullName evidence="1">Uncharacterized protein</fullName>
    </submittedName>
</protein>
<proteinExistence type="predicted"/>
<dbReference type="Proteomes" id="UP000552709">
    <property type="component" value="Unassembled WGS sequence"/>
</dbReference>
<dbReference type="EMBL" id="JACHFL010000010">
    <property type="protein sequence ID" value="MBB5364369.1"/>
    <property type="molecule type" value="Genomic_DNA"/>
</dbReference>
<keyword evidence="2" id="KW-1185">Reference proteome</keyword>
<comment type="caution">
    <text evidence="1">The sequence shown here is derived from an EMBL/GenBank/DDBJ whole genome shotgun (WGS) entry which is preliminary data.</text>
</comment>
<evidence type="ECO:0000313" key="2">
    <source>
        <dbReference type="Proteomes" id="UP000552709"/>
    </source>
</evidence>
<reference evidence="1 2" key="1">
    <citation type="submission" date="2020-08" db="EMBL/GenBank/DDBJ databases">
        <title>Genomic Encyclopedia of Type Strains, Phase IV (KMG-IV): sequencing the most valuable type-strain genomes for metagenomic binning, comparative biology and taxonomic classification.</title>
        <authorList>
            <person name="Goeker M."/>
        </authorList>
    </citation>
    <scope>NUCLEOTIDE SEQUENCE [LARGE SCALE GENOMIC DNA]</scope>
    <source>
        <strain evidence="1 2">DSM 27939</strain>
    </source>
</reference>
<organism evidence="1 2">
    <name type="scientific">Deinococcus humi</name>
    <dbReference type="NCBI Taxonomy" id="662880"/>
    <lineage>
        <taxon>Bacteria</taxon>
        <taxon>Thermotogati</taxon>
        <taxon>Deinococcota</taxon>
        <taxon>Deinococci</taxon>
        <taxon>Deinococcales</taxon>
        <taxon>Deinococcaceae</taxon>
        <taxon>Deinococcus</taxon>
    </lineage>
</organism>
<name>A0A7W8JWE0_9DEIO</name>
<dbReference type="AlphaFoldDB" id="A0A7W8JWE0"/>